<accession>W4HP17</accession>
<dbReference type="Proteomes" id="UP000019063">
    <property type="component" value="Unassembled WGS sequence"/>
</dbReference>
<dbReference type="eggNOG" id="ENOG5032RWA">
    <property type="taxonomic scope" value="Bacteria"/>
</dbReference>
<reference evidence="2 3" key="1">
    <citation type="journal article" date="2014" name="Antonie Van Leeuwenhoek">
        <title>Roseivivax atlanticus sp. nov., isolated from surface seawater of the Atlantic Ocean.</title>
        <authorList>
            <person name="Li G."/>
            <person name="Lai Q."/>
            <person name="Liu X."/>
            <person name="Sun F."/>
            <person name="Shao Z."/>
        </authorList>
    </citation>
    <scope>NUCLEOTIDE SEQUENCE [LARGE SCALE GENOMIC DNA]</scope>
    <source>
        <strain evidence="2 3">22II-s10s</strain>
    </source>
</reference>
<comment type="caution">
    <text evidence="2">The sequence shown here is derived from an EMBL/GenBank/DDBJ whole genome shotgun (WGS) entry which is preliminary data.</text>
</comment>
<evidence type="ECO:0000313" key="2">
    <source>
        <dbReference type="EMBL" id="ETW14492.1"/>
    </source>
</evidence>
<dbReference type="InterPro" id="IPR045632">
    <property type="entry name" value="DUF6314"/>
</dbReference>
<dbReference type="EMBL" id="AQQW01000001">
    <property type="protein sequence ID" value="ETW14492.1"/>
    <property type="molecule type" value="Genomic_DNA"/>
</dbReference>
<keyword evidence="3" id="KW-1185">Reference proteome</keyword>
<dbReference type="AlphaFoldDB" id="W4HP17"/>
<dbReference type="STRING" id="1379903.ATO8_01245"/>
<dbReference type="Pfam" id="PF19834">
    <property type="entry name" value="DUF6314"/>
    <property type="match status" value="1"/>
</dbReference>
<evidence type="ECO:0000259" key="1">
    <source>
        <dbReference type="Pfam" id="PF19834"/>
    </source>
</evidence>
<protein>
    <recommendedName>
        <fullName evidence="1">DUF6314 domain-containing protein</fullName>
    </recommendedName>
</protein>
<name>W4HP17_9RHOB</name>
<sequence length="156" mass="17780">MTNRPLSPADILTLPEGLSDFEGGWRLSRKIHDRHVGQFGHAEGRLEFSPDGDGLRYDESVTMHLPGQPPLSGTRAYLWRAMDGVIDVRFDTGAPFHQIMLGEPEPEATHHCAPDLYRVSYDFADWPVWTVTWEVSGPRKDYRMETLFVREKLRGG</sequence>
<proteinExistence type="predicted"/>
<organism evidence="2 3">
    <name type="scientific">Roseivivax marinus</name>
    <dbReference type="NCBI Taxonomy" id="1379903"/>
    <lineage>
        <taxon>Bacteria</taxon>
        <taxon>Pseudomonadati</taxon>
        <taxon>Pseudomonadota</taxon>
        <taxon>Alphaproteobacteria</taxon>
        <taxon>Rhodobacterales</taxon>
        <taxon>Roseobacteraceae</taxon>
        <taxon>Roseivivax</taxon>
    </lineage>
</organism>
<gene>
    <name evidence="2" type="ORF">ATO8_01245</name>
</gene>
<evidence type="ECO:0000313" key="3">
    <source>
        <dbReference type="Proteomes" id="UP000019063"/>
    </source>
</evidence>
<feature type="domain" description="DUF6314" evidence="1">
    <location>
        <begin position="21"/>
        <end position="150"/>
    </location>
</feature>
<dbReference type="RefSeq" id="WP_051487306.1">
    <property type="nucleotide sequence ID" value="NZ_AQQW01000001.1"/>
</dbReference>